<evidence type="ECO:0000256" key="1">
    <source>
        <dbReference type="ARBA" id="ARBA00004173"/>
    </source>
</evidence>
<name>A0A1E3P564_WICAA</name>
<dbReference type="GeneID" id="30202078"/>
<dbReference type="CDD" id="cd00067">
    <property type="entry name" value="GAL4"/>
    <property type="match status" value="1"/>
</dbReference>
<feature type="domain" description="Zn(2)-C6 fungal-type" evidence="15">
    <location>
        <begin position="19"/>
        <end position="49"/>
    </location>
</feature>
<keyword evidence="9" id="KW-0496">Mitochondrion</keyword>
<evidence type="ECO:0000256" key="6">
    <source>
        <dbReference type="ARBA" id="ARBA00022833"/>
    </source>
</evidence>
<dbReference type="Pfam" id="PF00172">
    <property type="entry name" value="Zn_clus"/>
    <property type="match status" value="1"/>
</dbReference>
<dbReference type="RefSeq" id="XP_019039665.1">
    <property type="nucleotide sequence ID" value="XM_019184832.1"/>
</dbReference>
<comment type="subcellular location">
    <subcellularLocation>
        <location evidence="2">Cytoplasm</location>
    </subcellularLocation>
    <subcellularLocation>
        <location evidence="1">Mitochondrion</location>
    </subcellularLocation>
</comment>
<dbReference type="InterPro" id="IPR001138">
    <property type="entry name" value="Zn2Cys6_DnaBD"/>
</dbReference>
<dbReference type="PROSITE" id="PS00463">
    <property type="entry name" value="ZN2_CY6_FUNGAL_1"/>
    <property type="match status" value="1"/>
</dbReference>
<keyword evidence="10" id="KW-0804">Transcription</keyword>
<dbReference type="PANTHER" id="PTHR31069">
    <property type="entry name" value="OLEATE-ACTIVATED TRANSCRIPTION FACTOR 1-RELATED"/>
    <property type="match status" value="1"/>
</dbReference>
<dbReference type="OrthoDB" id="5069333at2759"/>
<keyword evidence="6" id="KW-0862">Zinc</keyword>
<evidence type="ECO:0000256" key="8">
    <source>
        <dbReference type="ARBA" id="ARBA00023125"/>
    </source>
</evidence>
<dbReference type="SMART" id="SM00066">
    <property type="entry name" value="GAL4"/>
    <property type="match status" value="1"/>
</dbReference>
<dbReference type="GO" id="GO:0000981">
    <property type="term" value="F:DNA-binding transcription factor activity, RNA polymerase II-specific"/>
    <property type="evidence" value="ECO:0007669"/>
    <property type="project" value="InterPro"/>
</dbReference>
<reference evidence="16 17" key="1">
    <citation type="journal article" date="2016" name="Proc. Natl. Acad. Sci. U.S.A.">
        <title>Comparative genomics of biotechnologically important yeasts.</title>
        <authorList>
            <person name="Riley R."/>
            <person name="Haridas S."/>
            <person name="Wolfe K.H."/>
            <person name="Lopes M.R."/>
            <person name="Hittinger C.T."/>
            <person name="Goeker M."/>
            <person name="Salamov A.A."/>
            <person name="Wisecaver J.H."/>
            <person name="Long T.M."/>
            <person name="Calvey C.H."/>
            <person name="Aerts A.L."/>
            <person name="Barry K.W."/>
            <person name="Choi C."/>
            <person name="Clum A."/>
            <person name="Coughlan A.Y."/>
            <person name="Deshpande S."/>
            <person name="Douglass A.P."/>
            <person name="Hanson S.J."/>
            <person name="Klenk H.-P."/>
            <person name="LaButti K.M."/>
            <person name="Lapidus A."/>
            <person name="Lindquist E.A."/>
            <person name="Lipzen A.M."/>
            <person name="Meier-Kolthoff J.P."/>
            <person name="Ohm R.A."/>
            <person name="Otillar R.P."/>
            <person name="Pangilinan J.L."/>
            <person name="Peng Y."/>
            <person name="Rokas A."/>
            <person name="Rosa C.A."/>
            <person name="Scheuner C."/>
            <person name="Sibirny A.A."/>
            <person name="Slot J.C."/>
            <person name="Stielow J.B."/>
            <person name="Sun H."/>
            <person name="Kurtzman C.P."/>
            <person name="Blackwell M."/>
            <person name="Grigoriev I.V."/>
            <person name="Jeffries T.W."/>
        </authorList>
    </citation>
    <scope>NUCLEOTIDE SEQUENCE [LARGE SCALE GENOMIC DNA]</scope>
    <source>
        <strain evidence="17">ATCC 58044 / CBS 1984 / NCYC 433 / NRRL Y-366-8</strain>
    </source>
</reference>
<comment type="similarity">
    <text evidence="13">Belongs to the OAF3 family.</text>
</comment>
<evidence type="ECO:0000256" key="9">
    <source>
        <dbReference type="ARBA" id="ARBA00023128"/>
    </source>
</evidence>
<evidence type="ECO:0000256" key="10">
    <source>
        <dbReference type="ARBA" id="ARBA00023163"/>
    </source>
</evidence>
<dbReference type="PROSITE" id="PS50048">
    <property type="entry name" value="ZN2_CY6_FUNGAL_2"/>
    <property type="match status" value="1"/>
</dbReference>
<protein>
    <recommendedName>
        <fullName evidence="14">Oleate activated transcription factor 3</fullName>
    </recommendedName>
</protein>
<keyword evidence="17" id="KW-1185">Reference proteome</keyword>
<keyword evidence="4" id="KW-0678">Repressor</keyword>
<dbReference type="GO" id="GO:0008270">
    <property type="term" value="F:zinc ion binding"/>
    <property type="evidence" value="ECO:0007669"/>
    <property type="project" value="InterPro"/>
</dbReference>
<proteinExistence type="inferred from homology"/>
<dbReference type="InterPro" id="IPR036864">
    <property type="entry name" value="Zn2-C6_fun-type_DNA-bd_sf"/>
</dbReference>
<evidence type="ECO:0000256" key="7">
    <source>
        <dbReference type="ARBA" id="ARBA00023015"/>
    </source>
</evidence>
<dbReference type="AlphaFoldDB" id="A0A1E3P564"/>
<evidence type="ECO:0000256" key="5">
    <source>
        <dbReference type="ARBA" id="ARBA00022723"/>
    </source>
</evidence>
<evidence type="ECO:0000259" key="15">
    <source>
        <dbReference type="PROSITE" id="PS50048"/>
    </source>
</evidence>
<evidence type="ECO:0000256" key="2">
    <source>
        <dbReference type="ARBA" id="ARBA00004496"/>
    </source>
</evidence>
<dbReference type="SMART" id="SM00906">
    <property type="entry name" value="Fungal_trans"/>
    <property type="match status" value="1"/>
</dbReference>
<sequence length="912" mass="105124">MSEVEELKPKRKRQRLTYTCNYCRKRKIKCDKAKPKCSNCQKFGRVCEYEMPYWVNTSVQQNNAVMTDVISENEHQNKTREELYDVINYWKSRSVNNGTNTSTPDFEKKNPELGEHADDIIDLYASYDSLTEKHSSEEDNKPLSTMSVYKADHYMMFFLCFKYITLQIASNSLTKKFEEAGWKSRHPDGATKWLTLLDQKDGDFDLKNSIKRVTNDRSQLFKTNILPFTTIENSDNVQTEALIKDIESILPGKLLLDVYLNFFFRNIWPIRPYVDEELFRQDIKRLITFEDENDPACLKAKVELSQRSDFATLATLLIILRYTSISIQVVDDKDLSLSTLPFRQNLISVSVIPLAQRCLSIYKLLKKSSFPMIQALLYLRVYYKDCPEDGDGLTLGQSQMLFGMIVQSAISIGLHRDPKHYAASTDVRVANAKRRIWYEIVSLDVQTGILSGTLSVVPSSKMTCVKLPVITLGDPLERAQLDELEKEVELQAIHEELVERINRMDEAPTLQKLVELLDNARTYVNENYSMSFMSSISNSEDNSQIYKAAMLRNYKIMEKNLLQICLEITVYHILYIQYEDNKRLDPRMFKHFFKKCLESTTIGFDISSAYLSGALKNYINPVQASFALFPIITTLTYRMVNTVSAALLRSFHAQELLACVFYSTDDCHLNIQAFNEFINSLCNICENHLNIYEQTIGAKYHLSLKVICSCKFSYASLKKHRFSVLNKIVSFLETNDDGKVTDIFWKGAKKQDIRTLFQLNTGMFEVYSQWMQLSKSYTAALKAQYRDHQPVCDVIVNINHSNHFTRLTETDLNEFVEILTGGYRYCSVSASTKNVEQEFSSGVSSASSDSYDSFYDILAQDPMFSAQMSNVLQRSRSNIIDKEMNPDMNDVVNELFQPTTDLLGQFDDLLHY</sequence>
<dbReference type="PANTHER" id="PTHR31069:SF33">
    <property type="entry name" value="OLEATE ACTIVATED TRANSCRIPTION FACTOR 3"/>
    <property type="match status" value="1"/>
</dbReference>
<keyword evidence="8" id="KW-0238">DNA-binding</keyword>
<dbReference type="SUPFAM" id="SSF57701">
    <property type="entry name" value="Zn2/Cys6 DNA-binding domain"/>
    <property type="match status" value="1"/>
</dbReference>
<accession>A0A1E3P564</accession>
<dbReference type="GO" id="GO:0045944">
    <property type="term" value="P:positive regulation of transcription by RNA polymerase II"/>
    <property type="evidence" value="ECO:0007669"/>
    <property type="project" value="TreeGrafter"/>
</dbReference>
<dbReference type="Pfam" id="PF04082">
    <property type="entry name" value="Fungal_trans"/>
    <property type="match status" value="1"/>
</dbReference>
<dbReference type="InterPro" id="IPR007219">
    <property type="entry name" value="XnlR_reg_dom"/>
</dbReference>
<evidence type="ECO:0000256" key="14">
    <source>
        <dbReference type="ARBA" id="ARBA00040584"/>
    </source>
</evidence>
<dbReference type="GO" id="GO:0006351">
    <property type="term" value="P:DNA-templated transcription"/>
    <property type="evidence" value="ECO:0007669"/>
    <property type="project" value="InterPro"/>
</dbReference>
<dbReference type="EMBL" id="KV454210">
    <property type="protein sequence ID" value="ODQ60458.1"/>
    <property type="molecule type" value="Genomic_DNA"/>
</dbReference>
<evidence type="ECO:0000313" key="16">
    <source>
        <dbReference type="EMBL" id="ODQ60458.1"/>
    </source>
</evidence>
<evidence type="ECO:0000256" key="12">
    <source>
        <dbReference type="ARBA" id="ARBA00037679"/>
    </source>
</evidence>
<keyword evidence="3" id="KW-0963">Cytoplasm</keyword>
<dbReference type="CDD" id="cd12148">
    <property type="entry name" value="fungal_TF_MHR"/>
    <property type="match status" value="1"/>
</dbReference>
<keyword evidence="7" id="KW-0805">Transcription regulation</keyword>
<comment type="function">
    <text evidence="12">Transcriptional inhibitor with a significantly increased number of target genes in response to oleate.</text>
</comment>
<keyword evidence="5" id="KW-0479">Metal-binding</keyword>
<dbReference type="STRING" id="683960.A0A1E3P564"/>
<dbReference type="InterPro" id="IPR050675">
    <property type="entry name" value="OAF3"/>
</dbReference>
<organism evidence="16 17">
    <name type="scientific">Wickerhamomyces anomalus (strain ATCC 58044 / CBS 1984 / NCYC 433 / NRRL Y-366-8)</name>
    <name type="common">Yeast</name>
    <name type="synonym">Hansenula anomala</name>
    <dbReference type="NCBI Taxonomy" id="683960"/>
    <lineage>
        <taxon>Eukaryota</taxon>
        <taxon>Fungi</taxon>
        <taxon>Dikarya</taxon>
        <taxon>Ascomycota</taxon>
        <taxon>Saccharomycotina</taxon>
        <taxon>Saccharomycetes</taxon>
        <taxon>Phaffomycetales</taxon>
        <taxon>Wickerhamomycetaceae</taxon>
        <taxon>Wickerhamomyces</taxon>
    </lineage>
</organism>
<evidence type="ECO:0000313" key="17">
    <source>
        <dbReference type="Proteomes" id="UP000094112"/>
    </source>
</evidence>
<evidence type="ECO:0000256" key="4">
    <source>
        <dbReference type="ARBA" id="ARBA00022491"/>
    </source>
</evidence>
<dbReference type="Proteomes" id="UP000094112">
    <property type="component" value="Unassembled WGS sequence"/>
</dbReference>
<keyword evidence="11" id="KW-0539">Nucleus</keyword>
<dbReference type="GO" id="GO:0000978">
    <property type="term" value="F:RNA polymerase II cis-regulatory region sequence-specific DNA binding"/>
    <property type="evidence" value="ECO:0007669"/>
    <property type="project" value="TreeGrafter"/>
</dbReference>
<dbReference type="Gene3D" id="4.10.240.10">
    <property type="entry name" value="Zn(2)-C6 fungal-type DNA-binding domain"/>
    <property type="match status" value="1"/>
</dbReference>
<evidence type="ECO:0000256" key="13">
    <source>
        <dbReference type="ARBA" id="ARBA00038234"/>
    </source>
</evidence>
<gene>
    <name evidence="16" type="ORF">WICANDRAFT_79052</name>
</gene>
<evidence type="ECO:0000256" key="11">
    <source>
        <dbReference type="ARBA" id="ARBA00023242"/>
    </source>
</evidence>
<evidence type="ECO:0000256" key="3">
    <source>
        <dbReference type="ARBA" id="ARBA00022490"/>
    </source>
</evidence>
<dbReference type="GO" id="GO:0005739">
    <property type="term" value="C:mitochondrion"/>
    <property type="evidence" value="ECO:0007669"/>
    <property type="project" value="UniProtKB-SubCell"/>
</dbReference>
<dbReference type="GO" id="GO:0005634">
    <property type="term" value="C:nucleus"/>
    <property type="evidence" value="ECO:0007669"/>
    <property type="project" value="TreeGrafter"/>
</dbReference>